<evidence type="ECO:0000259" key="7">
    <source>
        <dbReference type="PROSITE" id="PS51188"/>
    </source>
</evidence>
<keyword evidence="4 5" id="KW-0862">Zinc</keyword>
<dbReference type="InterPro" id="IPR036869">
    <property type="entry name" value="J_dom_sf"/>
</dbReference>
<dbReference type="GO" id="GO:0008270">
    <property type="term" value="F:zinc ion binding"/>
    <property type="evidence" value="ECO:0007669"/>
    <property type="project" value="UniProtKB-KW"/>
</dbReference>
<dbReference type="CDD" id="cd10719">
    <property type="entry name" value="DnaJ_zf"/>
    <property type="match status" value="1"/>
</dbReference>
<dbReference type="InterPro" id="IPR001623">
    <property type="entry name" value="DnaJ_domain"/>
</dbReference>
<evidence type="ECO:0000256" key="1">
    <source>
        <dbReference type="ARBA" id="ARBA00022723"/>
    </source>
</evidence>
<evidence type="ECO:0000256" key="4">
    <source>
        <dbReference type="ARBA" id="ARBA00022833"/>
    </source>
</evidence>
<keyword evidence="1 5" id="KW-0479">Metal-binding</keyword>
<dbReference type="Pfam" id="PF01556">
    <property type="entry name" value="DnaJ_C"/>
    <property type="match status" value="1"/>
</dbReference>
<organism evidence="8 9">
    <name type="scientific">Candidatus Wolfebacteria bacterium CG03_land_8_20_14_0_80_40_12</name>
    <dbReference type="NCBI Taxonomy" id="1975069"/>
    <lineage>
        <taxon>Bacteria</taxon>
        <taxon>Candidatus Wolfeibacteriota</taxon>
    </lineage>
</organism>
<accession>A0A2M7B545</accession>
<evidence type="ECO:0000256" key="3">
    <source>
        <dbReference type="ARBA" id="ARBA00022771"/>
    </source>
</evidence>
<dbReference type="PANTHER" id="PTHR43096:SF10">
    <property type="entry name" value="CHAPERONE PROTEIN DNAJ A6, CHLOROPLASTIC"/>
    <property type="match status" value="1"/>
</dbReference>
<dbReference type="EMBL" id="PEVJ01000059">
    <property type="protein sequence ID" value="PIU98248.1"/>
    <property type="molecule type" value="Genomic_DNA"/>
</dbReference>
<feature type="domain" description="J" evidence="6">
    <location>
        <begin position="2"/>
        <end position="63"/>
    </location>
</feature>
<comment type="caution">
    <text evidence="8">The sequence shown here is derived from an EMBL/GenBank/DDBJ whole genome shotgun (WGS) entry which is preliminary data.</text>
</comment>
<feature type="domain" description="CR-type" evidence="7">
    <location>
        <begin position="146"/>
        <end position="228"/>
    </location>
</feature>
<dbReference type="GO" id="GO:0042026">
    <property type="term" value="P:protein refolding"/>
    <property type="evidence" value="ECO:0007669"/>
    <property type="project" value="TreeGrafter"/>
</dbReference>
<dbReference type="CDD" id="cd10747">
    <property type="entry name" value="DnaJ_C"/>
    <property type="match status" value="1"/>
</dbReference>
<dbReference type="GO" id="GO:0031072">
    <property type="term" value="F:heat shock protein binding"/>
    <property type="evidence" value="ECO:0007669"/>
    <property type="project" value="InterPro"/>
</dbReference>
<name>A0A2M7B545_9BACT</name>
<dbReference type="InterPro" id="IPR036410">
    <property type="entry name" value="HSP_DnaJ_Cys-rich_dom_sf"/>
</dbReference>
<dbReference type="InterPro" id="IPR018253">
    <property type="entry name" value="DnaJ_domain_CS"/>
</dbReference>
<evidence type="ECO:0000256" key="5">
    <source>
        <dbReference type="PROSITE-ProRule" id="PRU00546"/>
    </source>
</evidence>
<dbReference type="Gene3D" id="1.10.287.110">
    <property type="entry name" value="DnaJ domain"/>
    <property type="match status" value="1"/>
</dbReference>
<dbReference type="Pfam" id="PF00226">
    <property type="entry name" value="DnaJ"/>
    <property type="match status" value="1"/>
</dbReference>
<dbReference type="PROSITE" id="PS00636">
    <property type="entry name" value="DNAJ_1"/>
    <property type="match status" value="1"/>
</dbReference>
<dbReference type="PRINTS" id="PR00625">
    <property type="entry name" value="JDOMAIN"/>
</dbReference>
<keyword evidence="3 5" id="KW-0863">Zinc-finger</keyword>
<dbReference type="GO" id="GO:0051082">
    <property type="term" value="F:unfolded protein binding"/>
    <property type="evidence" value="ECO:0007669"/>
    <property type="project" value="InterPro"/>
</dbReference>
<dbReference type="PROSITE" id="PS51188">
    <property type="entry name" value="ZF_CR"/>
    <property type="match status" value="1"/>
</dbReference>
<dbReference type="InterPro" id="IPR008971">
    <property type="entry name" value="HSP40/DnaJ_pept-bd"/>
</dbReference>
<feature type="zinc finger region" description="CR-type" evidence="5">
    <location>
        <begin position="146"/>
        <end position="228"/>
    </location>
</feature>
<dbReference type="PANTHER" id="PTHR43096">
    <property type="entry name" value="DNAJ HOMOLOG 1, MITOCHONDRIAL-RELATED"/>
    <property type="match status" value="1"/>
</dbReference>
<gene>
    <name evidence="8" type="ORF">COS61_02415</name>
</gene>
<dbReference type="SMART" id="SM00271">
    <property type="entry name" value="DnaJ"/>
    <property type="match status" value="1"/>
</dbReference>
<dbReference type="InterPro" id="IPR001305">
    <property type="entry name" value="HSP_DnaJ_Cys-rich_dom"/>
</dbReference>
<dbReference type="Gene3D" id="6.20.20.10">
    <property type="match status" value="2"/>
</dbReference>
<sequence>MNYYKILGINKGASEEEIKKAFRRLAHKYHPDKGGDEKKFKEINEAYQVLSNKEKRQQYDRFGKVFDGAAAGKGAGFDFSGWPFGSSQSGPFGEVKFDFGGDFGDLGDIFDAFFEGMGMKQKRRTYQRGSDIQIIQEIALEEAFYGIKKDVSCRSAIKCEKCGGLGHDQKAGFSQCGVCAGRGEIKEAQRSFFGDFIQVKPCRQCFGAGQIPKKTCETCRGSGRLMAEQKIKIEILPGINDGQIIKIKGAGEAGERGAAEGDLYIKIKIRPHSVFRREGDNLIVNKKINIIDLLLEKKIEIPTISGKPEGQAHGA</sequence>
<dbReference type="PROSITE" id="PS50076">
    <property type="entry name" value="DNAJ_2"/>
    <property type="match status" value="1"/>
</dbReference>
<dbReference type="SUPFAM" id="SSF57938">
    <property type="entry name" value="DnaJ/Hsp40 cysteine-rich domain"/>
    <property type="match status" value="1"/>
</dbReference>
<evidence type="ECO:0000256" key="2">
    <source>
        <dbReference type="ARBA" id="ARBA00022737"/>
    </source>
</evidence>
<dbReference type="AlphaFoldDB" id="A0A2M7B545"/>
<feature type="non-terminal residue" evidence="8">
    <location>
        <position position="315"/>
    </location>
</feature>
<dbReference type="SUPFAM" id="SSF46565">
    <property type="entry name" value="Chaperone J-domain"/>
    <property type="match status" value="1"/>
</dbReference>
<reference evidence="9" key="1">
    <citation type="submission" date="2017-09" db="EMBL/GenBank/DDBJ databases">
        <title>Depth-based differentiation of microbial function through sediment-hosted aquifers and enrichment of novel symbionts in the deep terrestrial subsurface.</title>
        <authorList>
            <person name="Probst A.J."/>
            <person name="Ladd B."/>
            <person name="Jarett J.K."/>
            <person name="Geller-Mcgrath D.E."/>
            <person name="Sieber C.M.K."/>
            <person name="Emerson J.B."/>
            <person name="Anantharaman K."/>
            <person name="Thomas B.C."/>
            <person name="Malmstrom R."/>
            <person name="Stieglmeier M."/>
            <person name="Klingl A."/>
            <person name="Woyke T."/>
            <person name="Ryan C.M."/>
            <person name="Banfield J.F."/>
        </authorList>
    </citation>
    <scope>NUCLEOTIDE SEQUENCE [LARGE SCALE GENOMIC DNA]</scope>
</reference>
<proteinExistence type="predicted"/>
<dbReference type="CDD" id="cd06257">
    <property type="entry name" value="DnaJ"/>
    <property type="match status" value="1"/>
</dbReference>
<dbReference type="Pfam" id="PF00684">
    <property type="entry name" value="DnaJ_CXXCXGXG"/>
    <property type="match status" value="1"/>
</dbReference>
<dbReference type="InterPro" id="IPR002939">
    <property type="entry name" value="DnaJ_C"/>
</dbReference>
<dbReference type="GO" id="GO:0005737">
    <property type="term" value="C:cytoplasm"/>
    <property type="evidence" value="ECO:0007669"/>
    <property type="project" value="TreeGrafter"/>
</dbReference>
<evidence type="ECO:0000313" key="8">
    <source>
        <dbReference type="EMBL" id="PIU98248.1"/>
    </source>
</evidence>
<evidence type="ECO:0000313" key="9">
    <source>
        <dbReference type="Proteomes" id="UP000228949"/>
    </source>
</evidence>
<dbReference type="Proteomes" id="UP000228949">
    <property type="component" value="Unassembled WGS sequence"/>
</dbReference>
<dbReference type="Gene3D" id="2.60.260.20">
    <property type="entry name" value="Urease metallochaperone UreE, N-terminal domain"/>
    <property type="match status" value="2"/>
</dbReference>
<protein>
    <submittedName>
        <fullName evidence="8">Molecular chaperone DnaJ</fullName>
    </submittedName>
</protein>
<keyword evidence="2" id="KW-0677">Repeat</keyword>
<dbReference type="SUPFAM" id="SSF49493">
    <property type="entry name" value="HSP40/DnaJ peptide-binding domain"/>
    <property type="match status" value="1"/>
</dbReference>
<evidence type="ECO:0000259" key="6">
    <source>
        <dbReference type="PROSITE" id="PS50076"/>
    </source>
</evidence>